<dbReference type="Pfam" id="PF13639">
    <property type="entry name" value="zf-RING_2"/>
    <property type="match status" value="1"/>
</dbReference>
<reference evidence="25" key="1">
    <citation type="journal article" date="2017" name="Nat. Microbiol.">
        <title>Global analysis of biosynthetic gene clusters reveals vast potential of secondary metabolite production in Penicillium species.</title>
        <authorList>
            <person name="Nielsen J.C."/>
            <person name="Grijseels S."/>
            <person name="Prigent S."/>
            <person name="Ji B."/>
            <person name="Dainat J."/>
            <person name="Nielsen K.F."/>
            <person name="Frisvad J.C."/>
            <person name="Workman M."/>
            <person name="Nielsen J."/>
        </authorList>
    </citation>
    <scope>NUCLEOTIDE SEQUENCE [LARGE SCALE GENOMIC DNA]</scope>
    <source>
        <strain evidence="25">IBT 14082</strain>
    </source>
</reference>
<feature type="transmembrane region" description="Helical" evidence="21">
    <location>
        <begin position="383"/>
        <end position="406"/>
    </location>
</feature>
<dbReference type="AlphaFoldDB" id="A0A1V6SSZ5"/>
<keyword evidence="13 21" id="KW-0472">Membrane</keyword>
<keyword evidence="10" id="KW-0833">Ubl conjugation pathway</keyword>
<dbReference type="Gene3D" id="3.30.40.10">
    <property type="entry name" value="Zinc/RING finger domain, C3HC4 (zinc finger)"/>
    <property type="match status" value="1"/>
</dbReference>
<dbReference type="GO" id="GO:0008270">
    <property type="term" value="F:zinc ion binding"/>
    <property type="evidence" value="ECO:0007669"/>
    <property type="project" value="UniProtKB-KW"/>
</dbReference>
<evidence type="ECO:0000313" key="24">
    <source>
        <dbReference type="EMBL" id="OQE17146.1"/>
    </source>
</evidence>
<feature type="transmembrane region" description="Helical" evidence="21">
    <location>
        <begin position="445"/>
        <end position="466"/>
    </location>
</feature>
<feature type="signal peptide" evidence="22">
    <location>
        <begin position="1"/>
        <end position="22"/>
    </location>
</feature>
<name>A0A1V6SSZ5_9EURO</name>
<feature type="transmembrane region" description="Helical" evidence="21">
    <location>
        <begin position="613"/>
        <end position="633"/>
    </location>
</feature>
<evidence type="ECO:0000256" key="10">
    <source>
        <dbReference type="ARBA" id="ARBA00022786"/>
    </source>
</evidence>
<keyword evidence="25" id="KW-1185">Reference proteome</keyword>
<evidence type="ECO:0000256" key="9">
    <source>
        <dbReference type="ARBA" id="ARBA00022771"/>
    </source>
</evidence>
<dbReference type="Proteomes" id="UP000191342">
    <property type="component" value="Unassembled WGS sequence"/>
</dbReference>
<dbReference type="GO" id="GO:0005789">
    <property type="term" value="C:endoplasmic reticulum membrane"/>
    <property type="evidence" value="ECO:0007669"/>
    <property type="project" value="UniProtKB-SubCell"/>
</dbReference>
<evidence type="ECO:0000256" key="17">
    <source>
        <dbReference type="ARBA" id="ARBA00077885"/>
    </source>
</evidence>
<dbReference type="SMART" id="SM00184">
    <property type="entry name" value="RING"/>
    <property type="match status" value="1"/>
</dbReference>
<feature type="transmembrane region" description="Helical" evidence="21">
    <location>
        <begin position="418"/>
        <end position="439"/>
    </location>
</feature>
<protein>
    <recommendedName>
        <fullName evidence="16">DSC E3 ubiquitin ligase complex subunit A</fullName>
        <ecNumber evidence="4">2.3.2.27</ecNumber>
    </recommendedName>
    <alternativeName>
        <fullName evidence="17">Defective for SREBP cleavage protein A</fullName>
    </alternativeName>
    <alternativeName>
        <fullName evidence="18">RING-type E3 ubiquitin transferase dscA</fullName>
    </alternativeName>
</protein>
<evidence type="ECO:0000256" key="20">
    <source>
        <dbReference type="SAM" id="MobiDB-lite"/>
    </source>
</evidence>
<keyword evidence="6 21" id="KW-0812">Transmembrane</keyword>
<evidence type="ECO:0000256" key="22">
    <source>
        <dbReference type="SAM" id="SignalP"/>
    </source>
</evidence>
<keyword evidence="12 21" id="KW-1133">Transmembrane helix</keyword>
<organism evidence="24 25">
    <name type="scientific">Penicillium flavigenum</name>
    <dbReference type="NCBI Taxonomy" id="254877"/>
    <lineage>
        <taxon>Eukaryota</taxon>
        <taxon>Fungi</taxon>
        <taxon>Dikarya</taxon>
        <taxon>Ascomycota</taxon>
        <taxon>Pezizomycotina</taxon>
        <taxon>Eurotiomycetes</taxon>
        <taxon>Eurotiomycetidae</taxon>
        <taxon>Eurotiales</taxon>
        <taxon>Aspergillaceae</taxon>
        <taxon>Penicillium</taxon>
    </lineage>
</organism>
<evidence type="ECO:0000256" key="6">
    <source>
        <dbReference type="ARBA" id="ARBA00022692"/>
    </source>
</evidence>
<keyword evidence="5" id="KW-0808">Transferase</keyword>
<feature type="region of interest" description="Disordered" evidence="20">
    <location>
        <begin position="479"/>
        <end position="498"/>
    </location>
</feature>
<evidence type="ECO:0000256" key="18">
    <source>
        <dbReference type="ARBA" id="ARBA00082128"/>
    </source>
</evidence>
<dbReference type="GO" id="GO:0044695">
    <property type="term" value="C:Dsc E3 ubiquitin ligase complex"/>
    <property type="evidence" value="ECO:0007669"/>
    <property type="project" value="TreeGrafter"/>
</dbReference>
<evidence type="ECO:0000256" key="15">
    <source>
        <dbReference type="ARBA" id="ARBA00063126"/>
    </source>
</evidence>
<keyword evidence="8 22" id="KW-0732">Signal</keyword>
<evidence type="ECO:0000256" key="11">
    <source>
        <dbReference type="ARBA" id="ARBA00022833"/>
    </source>
</evidence>
<evidence type="ECO:0000256" key="12">
    <source>
        <dbReference type="ARBA" id="ARBA00022989"/>
    </source>
</evidence>
<evidence type="ECO:0000256" key="5">
    <source>
        <dbReference type="ARBA" id="ARBA00022679"/>
    </source>
</evidence>
<keyword evidence="9 19" id="KW-0863">Zinc-finger</keyword>
<dbReference type="InterPro" id="IPR001841">
    <property type="entry name" value="Znf_RING"/>
</dbReference>
<comment type="subunit">
    <text evidence="15">Component of the DSC E3 ubiquitin ligase complex composed of dscA, dscB, dscC and dscD.</text>
</comment>
<dbReference type="STRING" id="254877.A0A1V6SSZ5"/>
<evidence type="ECO:0000256" key="3">
    <source>
        <dbReference type="ARBA" id="ARBA00004906"/>
    </source>
</evidence>
<comment type="function">
    <text evidence="14">Catalytic component of the DSC E3 ubiquitin ligase complex which is required for the srbA transcriptional activator proteolytic cleavage to release the soluble transcription factor from the membrane in low oxygen or sterol conditions. Required for growth during hypoxia and triazole drug susceptibility, as well as for virulence in a murine model of invasive pulmonary aspergillosis (IPA).</text>
</comment>
<evidence type="ECO:0000256" key="4">
    <source>
        <dbReference type="ARBA" id="ARBA00012483"/>
    </source>
</evidence>
<evidence type="ECO:0000256" key="8">
    <source>
        <dbReference type="ARBA" id="ARBA00022729"/>
    </source>
</evidence>
<feature type="transmembrane region" description="Helical" evidence="21">
    <location>
        <begin position="559"/>
        <end position="577"/>
    </location>
</feature>
<dbReference type="EC" id="2.3.2.27" evidence="4"/>
<comment type="pathway">
    <text evidence="3">Protein modification; protein ubiquitination.</text>
</comment>
<feature type="domain" description="RING-type" evidence="23">
    <location>
        <begin position="739"/>
        <end position="804"/>
    </location>
</feature>
<keyword evidence="7" id="KW-0479">Metal-binding</keyword>
<feature type="chain" id="PRO_5012776962" description="DSC E3 ubiquitin ligase complex subunit A" evidence="22">
    <location>
        <begin position="23"/>
        <end position="810"/>
    </location>
</feature>
<evidence type="ECO:0000259" key="23">
    <source>
        <dbReference type="PROSITE" id="PS50089"/>
    </source>
</evidence>
<feature type="region of interest" description="Disordered" evidence="20">
    <location>
        <begin position="505"/>
        <end position="548"/>
    </location>
</feature>
<dbReference type="GO" id="GO:0061630">
    <property type="term" value="F:ubiquitin protein ligase activity"/>
    <property type="evidence" value="ECO:0007669"/>
    <property type="project" value="UniProtKB-EC"/>
</dbReference>
<accession>A0A1V6SSZ5</accession>
<evidence type="ECO:0000256" key="13">
    <source>
        <dbReference type="ARBA" id="ARBA00023136"/>
    </source>
</evidence>
<feature type="compositionally biased region" description="Pro residues" evidence="20">
    <location>
        <begin position="533"/>
        <end position="545"/>
    </location>
</feature>
<feature type="transmembrane region" description="Helical" evidence="21">
    <location>
        <begin position="583"/>
        <end position="601"/>
    </location>
</feature>
<dbReference type="PANTHER" id="PTHR22763:SF162">
    <property type="entry name" value="TRANSMEMBRANE E3 UBIQUITIN-PROTEIN LIGASE 1"/>
    <property type="match status" value="1"/>
</dbReference>
<dbReference type="OrthoDB" id="9984778at2759"/>
<dbReference type="EMBL" id="MLQL01000025">
    <property type="protein sequence ID" value="OQE17146.1"/>
    <property type="molecule type" value="Genomic_DNA"/>
</dbReference>
<keyword evidence="11" id="KW-0862">Zinc</keyword>
<evidence type="ECO:0000256" key="19">
    <source>
        <dbReference type="PROSITE-ProRule" id="PRU00175"/>
    </source>
</evidence>
<sequence>MDNRGSFFFFLLVFYLLLSSQSRPPLIDEDRARQRELDHERQVLRLLNGSKYGDFDPPANRWLPFSGLRGNDSYAWDLFPQVKGLARHQLQSAVSNAGLEPPDGLEHPAISPTLNLTKLLLPVYRNSTGKLRGDWVRRTEGAERREPLNTTAIAEEHEYFTHEFSHNITGNGGTFYFDIEEGGGEEIQMGDGLLREMRASLTVESEDFWGSTWYISLFGVHFPDTGSIVLTTSSEKFGGIFSLPHFMLSSDTYELSHELLLKSLSDTISEKQNRPPTLFPWSSLAGTEQMEFPAPKCEHIIYLQQHPVVLEDAPADRLLLERMEQELRYPMGAPIPDPPLMVMSAVVFSPDCGYILQTKGTPEFPPSDSLYVTGPKQEEYSKYAARLIFVVSGVFVAQITLLLRQIKEASTPSTRSRISFYTIALMALGDAFVLTFIVLELYAAVSFLVLTTASFLAFLSVSYIGMKFMMEIWAVQEPERREQDRSPNPSGPNIRPGTLPLPLPATAPEVRDSGATPIILPPDQDAPDDEMDSPPPATRTTPPTPRQIRSDVGTMYARFYLALFGMLILSIWAFLLPRRLGSIYTRFLAAVYLSFWVPQIYRNVMRNCRKALRWDFVAGQSVLRLFPFLYFLTARGNVLFIRPDYTSAFIMTGWVWIQAWILVSQDVLGPRFFVPRGWAPHAYDYHPMLRDLSGADEDLEASGGVLSIASLRGDERDLVSDSKDDDKQRKDRKKAIFDCAICMQDIEVPVLPPPSSASGGSSVTDGASSILSRRFYMVTPCRHIFHTACLESWMRLRLQCPICRESIPPV</sequence>
<dbReference type="PANTHER" id="PTHR22763">
    <property type="entry name" value="RING ZINC FINGER PROTEIN"/>
    <property type="match status" value="1"/>
</dbReference>
<comment type="caution">
    <text evidence="24">The sequence shown here is derived from an EMBL/GenBank/DDBJ whole genome shotgun (WGS) entry which is preliminary data.</text>
</comment>
<evidence type="ECO:0000256" key="16">
    <source>
        <dbReference type="ARBA" id="ARBA00071072"/>
    </source>
</evidence>
<evidence type="ECO:0000256" key="1">
    <source>
        <dbReference type="ARBA" id="ARBA00000900"/>
    </source>
</evidence>
<comment type="subcellular location">
    <subcellularLocation>
        <location evidence="2">Endoplasmic reticulum membrane</location>
        <topology evidence="2">Multi-pass membrane protein</topology>
    </subcellularLocation>
</comment>
<dbReference type="FunFam" id="3.30.40.10:FF:000626">
    <property type="entry name" value="Transmembrane ubiquitin ligase 1"/>
    <property type="match status" value="1"/>
</dbReference>
<proteinExistence type="predicted"/>
<dbReference type="InterPro" id="IPR021319">
    <property type="entry name" value="DUF2921"/>
</dbReference>
<evidence type="ECO:0000256" key="2">
    <source>
        <dbReference type="ARBA" id="ARBA00004477"/>
    </source>
</evidence>
<dbReference type="GO" id="GO:0043161">
    <property type="term" value="P:proteasome-mediated ubiquitin-dependent protein catabolic process"/>
    <property type="evidence" value="ECO:0007669"/>
    <property type="project" value="TreeGrafter"/>
</dbReference>
<evidence type="ECO:0000256" key="14">
    <source>
        <dbReference type="ARBA" id="ARBA00056116"/>
    </source>
</evidence>
<dbReference type="PROSITE" id="PS50089">
    <property type="entry name" value="ZF_RING_2"/>
    <property type="match status" value="1"/>
</dbReference>
<evidence type="ECO:0000313" key="25">
    <source>
        <dbReference type="Proteomes" id="UP000191342"/>
    </source>
</evidence>
<evidence type="ECO:0000256" key="21">
    <source>
        <dbReference type="SAM" id="Phobius"/>
    </source>
</evidence>
<dbReference type="Pfam" id="PF11145">
    <property type="entry name" value="DUF2921"/>
    <property type="match status" value="2"/>
</dbReference>
<dbReference type="InterPro" id="IPR013083">
    <property type="entry name" value="Znf_RING/FYVE/PHD"/>
</dbReference>
<dbReference type="SUPFAM" id="SSF57850">
    <property type="entry name" value="RING/U-box"/>
    <property type="match status" value="1"/>
</dbReference>
<gene>
    <name evidence="24" type="ORF">PENFLA_c025G04095</name>
</gene>
<comment type="catalytic activity">
    <reaction evidence="1">
        <text>S-ubiquitinyl-[E2 ubiquitin-conjugating enzyme]-L-cysteine + [acceptor protein]-L-lysine = [E2 ubiquitin-conjugating enzyme]-L-cysteine + N(6)-ubiquitinyl-[acceptor protein]-L-lysine.</text>
        <dbReference type="EC" id="2.3.2.27"/>
    </reaction>
</comment>
<evidence type="ECO:0000256" key="7">
    <source>
        <dbReference type="ARBA" id="ARBA00022723"/>
    </source>
</evidence>
<dbReference type="InterPro" id="IPR050731">
    <property type="entry name" value="HRD1_E3_ubiq-ligases"/>
</dbReference>